<dbReference type="RefSeq" id="WP_114694201.1">
    <property type="nucleotide sequence ID" value="NZ_QQOH01000001.1"/>
</dbReference>
<reference evidence="2 3" key="1">
    <citation type="submission" date="2018-07" db="EMBL/GenBank/DDBJ databases">
        <title>Motiliproteus coralliicola sp. nov., a bacterium isolated from Coral.</title>
        <authorList>
            <person name="Wang G."/>
        </authorList>
    </citation>
    <scope>NUCLEOTIDE SEQUENCE [LARGE SCALE GENOMIC DNA]</scope>
    <source>
        <strain evidence="2 3">C34</strain>
    </source>
</reference>
<dbReference type="OrthoDB" id="6198093at2"/>
<evidence type="ECO:0000256" key="1">
    <source>
        <dbReference type="SAM" id="MobiDB-lite"/>
    </source>
</evidence>
<dbReference type="Gene3D" id="1.10.260.40">
    <property type="entry name" value="lambda repressor-like DNA-binding domains"/>
    <property type="match status" value="1"/>
</dbReference>
<sequence>MSSNWYAMSDQAIAELLGQRLDQYRKDGQIISQKDLAHELGISESTLRLALKGRGKFSVMIGIMRTLGILEQLHSLIPDRPVSPLKMLEQGSHRPQRVRSKISTEPDQTNPGAGSPSNEELDW</sequence>
<dbReference type="SUPFAM" id="SSF47413">
    <property type="entry name" value="lambda repressor-like DNA-binding domains"/>
    <property type="match status" value="1"/>
</dbReference>
<dbReference type="Proteomes" id="UP000253769">
    <property type="component" value="Unassembled WGS sequence"/>
</dbReference>
<keyword evidence="3" id="KW-1185">Reference proteome</keyword>
<feature type="compositionally biased region" description="Polar residues" evidence="1">
    <location>
        <begin position="101"/>
        <end position="123"/>
    </location>
</feature>
<comment type="caution">
    <text evidence="2">The sequence shown here is derived from an EMBL/GenBank/DDBJ whole genome shotgun (WGS) entry which is preliminary data.</text>
</comment>
<dbReference type="AlphaFoldDB" id="A0A369WVN5"/>
<accession>A0A369WVN5</accession>
<feature type="region of interest" description="Disordered" evidence="1">
    <location>
        <begin position="84"/>
        <end position="123"/>
    </location>
</feature>
<name>A0A369WVN5_9GAMM</name>
<dbReference type="GO" id="GO:0003677">
    <property type="term" value="F:DNA binding"/>
    <property type="evidence" value="ECO:0007669"/>
    <property type="project" value="InterPro"/>
</dbReference>
<dbReference type="EMBL" id="QQOH01000001">
    <property type="protein sequence ID" value="RDE24614.1"/>
    <property type="molecule type" value="Genomic_DNA"/>
</dbReference>
<dbReference type="CDD" id="cd00093">
    <property type="entry name" value="HTH_XRE"/>
    <property type="match status" value="1"/>
</dbReference>
<proteinExistence type="predicted"/>
<dbReference type="InterPro" id="IPR001387">
    <property type="entry name" value="Cro/C1-type_HTH"/>
</dbReference>
<gene>
    <name evidence="2" type="ORF">DV711_03230</name>
</gene>
<protein>
    <submittedName>
        <fullName evidence="2">XRE family transcriptional regulator</fullName>
    </submittedName>
</protein>
<evidence type="ECO:0000313" key="3">
    <source>
        <dbReference type="Proteomes" id="UP000253769"/>
    </source>
</evidence>
<organism evidence="2 3">
    <name type="scientific">Motiliproteus coralliicola</name>
    <dbReference type="NCBI Taxonomy" id="2283196"/>
    <lineage>
        <taxon>Bacteria</taxon>
        <taxon>Pseudomonadati</taxon>
        <taxon>Pseudomonadota</taxon>
        <taxon>Gammaproteobacteria</taxon>
        <taxon>Oceanospirillales</taxon>
        <taxon>Oceanospirillaceae</taxon>
        <taxon>Motiliproteus</taxon>
    </lineage>
</organism>
<dbReference type="InterPro" id="IPR010982">
    <property type="entry name" value="Lambda_DNA-bd_dom_sf"/>
</dbReference>
<evidence type="ECO:0000313" key="2">
    <source>
        <dbReference type="EMBL" id="RDE24614.1"/>
    </source>
</evidence>